<evidence type="ECO:0000259" key="1">
    <source>
        <dbReference type="Pfam" id="PF01266"/>
    </source>
</evidence>
<feature type="domain" description="FAD dependent oxidoreductase" evidence="1">
    <location>
        <begin position="5"/>
        <end position="38"/>
    </location>
</feature>
<dbReference type="SUPFAM" id="SSF51905">
    <property type="entry name" value="FAD/NAD(P)-binding domain"/>
    <property type="match status" value="1"/>
</dbReference>
<dbReference type="InterPro" id="IPR006076">
    <property type="entry name" value="FAD-dep_OxRdtase"/>
</dbReference>
<dbReference type="InterPro" id="IPR036188">
    <property type="entry name" value="FAD/NAD-bd_sf"/>
</dbReference>
<name>A0A101HVD7_9FIRM</name>
<reference evidence="3" key="1">
    <citation type="journal article" date="2015" name="MBio">
        <title>Genome-Resolved Metagenomic Analysis Reveals Roles for Candidate Phyla and Other Microbial Community Members in Biogeochemical Transformations in Oil Reservoirs.</title>
        <authorList>
            <person name="Hu P."/>
            <person name="Tom L."/>
            <person name="Singh A."/>
            <person name="Thomas B.C."/>
            <person name="Baker B.J."/>
            <person name="Piceno Y.M."/>
            <person name="Andersen G.L."/>
            <person name="Banfield J.F."/>
        </authorList>
    </citation>
    <scope>NUCLEOTIDE SEQUENCE [LARGE SCALE GENOMIC DNA]</scope>
</reference>
<protein>
    <submittedName>
        <fullName evidence="2">FAD dependent oxidoreductase</fullName>
    </submittedName>
</protein>
<dbReference type="Proteomes" id="UP000054705">
    <property type="component" value="Unassembled WGS sequence"/>
</dbReference>
<gene>
    <name evidence="2" type="ORF">XD97_0089</name>
</gene>
<dbReference type="Gene3D" id="3.50.50.60">
    <property type="entry name" value="FAD/NAD(P)-binding domain"/>
    <property type="match status" value="1"/>
</dbReference>
<organism evidence="2 3">
    <name type="scientific">Pelotomaculum thermopropionicum</name>
    <dbReference type="NCBI Taxonomy" id="110500"/>
    <lineage>
        <taxon>Bacteria</taxon>
        <taxon>Bacillati</taxon>
        <taxon>Bacillota</taxon>
        <taxon>Clostridia</taxon>
        <taxon>Eubacteriales</taxon>
        <taxon>Desulfotomaculaceae</taxon>
        <taxon>Pelotomaculum</taxon>
    </lineage>
</organism>
<evidence type="ECO:0000313" key="3">
    <source>
        <dbReference type="Proteomes" id="UP000054705"/>
    </source>
</evidence>
<sequence length="79" mass="8586">MHKVKVAIVGAGIAGLSCAIELEKKGVIPVIYEKNSFGGEPFPHVTAVLKISHRPIRDSVKYFKDRLGISLTPLETINS</sequence>
<proteinExistence type="predicted"/>
<accession>A0A101HVD7</accession>
<comment type="caution">
    <text evidence="2">The sequence shown here is derived from an EMBL/GenBank/DDBJ whole genome shotgun (WGS) entry which is preliminary data.</text>
</comment>
<dbReference type="EMBL" id="LGGS01000014">
    <property type="protein sequence ID" value="KUK83823.1"/>
    <property type="molecule type" value="Genomic_DNA"/>
</dbReference>
<dbReference type="Pfam" id="PF01266">
    <property type="entry name" value="DAO"/>
    <property type="match status" value="1"/>
</dbReference>
<dbReference type="AlphaFoldDB" id="A0A101HVD7"/>
<dbReference type="PROSITE" id="PS51257">
    <property type="entry name" value="PROKAR_LIPOPROTEIN"/>
    <property type="match status" value="1"/>
</dbReference>
<feature type="non-terminal residue" evidence="2">
    <location>
        <position position="79"/>
    </location>
</feature>
<evidence type="ECO:0000313" key="2">
    <source>
        <dbReference type="EMBL" id="KUK83823.1"/>
    </source>
</evidence>